<dbReference type="BioCyc" id="FCF748224-HMP:GTSS-521-MONOMER"/>
<organism evidence="1 2">
    <name type="scientific">Faecalibacterium cf. prausnitzii KLE1255</name>
    <dbReference type="NCBI Taxonomy" id="748224"/>
    <lineage>
        <taxon>Bacteria</taxon>
        <taxon>Bacillati</taxon>
        <taxon>Bacillota</taxon>
        <taxon>Clostridia</taxon>
        <taxon>Eubacteriales</taxon>
        <taxon>Oscillospiraceae</taxon>
        <taxon>Faecalibacterium</taxon>
    </lineage>
</organism>
<sequence length="93" mass="10954">MTVYIVHKSVGYMLKCKENLALLFWNYYRMVQTHKNNSENIFLNKNAKLKDIFTKWPVFPPKLCALHRTAGQNVGNASLAKRGRFFYTFYKGE</sequence>
<comment type="caution">
    <text evidence="1">The sequence shown here is derived from an EMBL/GenBank/DDBJ whole genome shotgun (WGS) entry which is preliminary data.</text>
</comment>
<proteinExistence type="predicted"/>
<dbReference type="HOGENOM" id="CLU_2395347_0_0_9"/>
<dbReference type="Proteomes" id="UP000006028">
    <property type="component" value="Unassembled WGS sequence"/>
</dbReference>
<gene>
    <name evidence="1" type="ORF">HMPREF9436_02520</name>
</gene>
<evidence type="ECO:0000313" key="2">
    <source>
        <dbReference type="Proteomes" id="UP000006028"/>
    </source>
</evidence>
<dbReference type="EMBL" id="AECU01000187">
    <property type="protein sequence ID" value="EFQ06003.1"/>
    <property type="molecule type" value="Genomic_DNA"/>
</dbReference>
<accession>E2ZLG3</accession>
<evidence type="ECO:0000313" key="1">
    <source>
        <dbReference type="EMBL" id="EFQ06003.1"/>
    </source>
</evidence>
<reference evidence="1 2" key="1">
    <citation type="submission" date="2010-08" db="EMBL/GenBank/DDBJ databases">
        <authorList>
            <person name="Weinstock G."/>
            <person name="Sodergren E."/>
            <person name="Clifton S."/>
            <person name="Fulton L."/>
            <person name="Fulton B."/>
            <person name="Courtney L."/>
            <person name="Fronick C."/>
            <person name="Harrison M."/>
            <person name="Strong C."/>
            <person name="Farmer C."/>
            <person name="Delahaunty K."/>
            <person name="Markovic C."/>
            <person name="Hall O."/>
            <person name="Minx P."/>
            <person name="Tomlinson C."/>
            <person name="Mitreva M."/>
            <person name="Hou S."/>
            <person name="Chen J."/>
            <person name="Wollam A."/>
            <person name="Pepin K.H."/>
            <person name="Johnson M."/>
            <person name="Bhonagiri V."/>
            <person name="Zhang X."/>
            <person name="Suruliraj S."/>
            <person name="Warren W."/>
            <person name="Chinwalla A."/>
            <person name="Mardis E.R."/>
            <person name="Wilson R.K."/>
        </authorList>
    </citation>
    <scope>NUCLEOTIDE SEQUENCE [LARGE SCALE GENOMIC DNA]</scope>
    <source>
        <strain evidence="1 2">KLE1255</strain>
    </source>
</reference>
<dbReference type="AlphaFoldDB" id="E2ZLG3"/>
<dbReference type="STRING" id="748224.HMPREF9436_02520"/>
<name>E2ZLG3_9FIRM</name>
<protein>
    <submittedName>
        <fullName evidence="1">Uncharacterized protein</fullName>
    </submittedName>
</protein>